<accession>A0A1I4ZXQ4</accession>
<evidence type="ECO:0000313" key="1">
    <source>
        <dbReference type="EMBL" id="SFN54977.1"/>
    </source>
</evidence>
<organism evidence="1 2">
    <name type="scientific">Flavobacterium succinicans</name>
    <dbReference type="NCBI Taxonomy" id="29536"/>
    <lineage>
        <taxon>Bacteria</taxon>
        <taxon>Pseudomonadati</taxon>
        <taxon>Bacteroidota</taxon>
        <taxon>Flavobacteriia</taxon>
        <taxon>Flavobacteriales</taxon>
        <taxon>Flavobacteriaceae</taxon>
        <taxon>Flavobacterium</taxon>
    </lineage>
</organism>
<gene>
    <name evidence="1" type="ORF">SAMN05444143_11912</name>
</gene>
<dbReference type="Proteomes" id="UP000182961">
    <property type="component" value="Unassembled WGS sequence"/>
</dbReference>
<keyword evidence="2" id="KW-1185">Reference proteome</keyword>
<reference evidence="2" key="1">
    <citation type="submission" date="2016-10" db="EMBL/GenBank/DDBJ databases">
        <authorList>
            <person name="Varghese N."/>
            <person name="Submissions S."/>
        </authorList>
    </citation>
    <scope>NUCLEOTIDE SEQUENCE [LARGE SCALE GENOMIC DNA]</scope>
    <source>
        <strain evidence="2">DSM 4002</strain>
    </source>
</reference>
<evidence type="ECO:0000313" key="2">
    <source>
        <dbReference type="Proteomes" id="UP000182961"/>
    </source>
</evidence>
<proteinExistence type="predicted"/>
<dbReference type="EMBL" id="FOUT01000019">
    <property type="protein sequence ID" value="SFN54977.1"/>
    <property type="molecule type" value="Genomic_DNA"/>
</dbReference>
<sequence length="29" mass="3425">MIKIELSLYKNINNVTSHNTRYKQFGQLA</sequence>
<dbReference type="AlphaFoldDB" id="A0A1I4ZXQ4"/>
<name>A0A1I4ZXQ4_9FLAO</name>
<protein>
    <submittedName>
        <fullName evidence="1">Uncharacterized protein</fullName>
    </submittedName>
</protein>